<organism evidence="2 3">
    <name type="scientific">Drosophila simulans</name>
    <name type="common">Fruit fly</name>
    <dbReference type="NCBI Taxonomy" id="7240"/>
    <lineage>
        <taxon>Eukaryota</taxon>
        <taxon>Metazoa</taxon>
        <taxon>Ecdysozoa</taxon>
        <taxon>Arthropoda</taxon>
        <taxon>Hexapoda</taxon>
        <taxon>Insecta</taxon>
        <taxon>Pterygota</taxon>
        <taxon>Neoptera</taxon>
        <taxon>Endopterygota</taxon>
        <taxon>Diptera</taxon>
        <taxon>Brachycera</taxon>
        <taxon>Muscomorpha</taxon>
        <taxon>Ephydroidea</taxon>
        <taxon>Drosophilidae</taxon>
        <taxon>Drosophila</taxon>
        <taxon>Sophophora</taxon>
    </lineage>
</organism>
<dbReference type="AlphaFoldDB" id="B4QZ55"/>
<gene>
    <name evidence="2" type="primary">Dsim\GD20382</name>
    <name evidence="2" type="ORF">Dsim_GD20382</name>
</gene>
<evidence type="ECO:0000313" key="3">
    <source>
        <dbReference type="Proteomes" id="UP000000304"/>
    </source>
</evidence>
<feature type="chain" id="PRO_5002824698" evidence="1">
    <location>
        <begin position="24"/>
        <end position="66"/>
    </location>
</feature>
<protein>
    <submittedName>
        <fullName evidence="2">GD20382</fullName>
    </submittedName>
</protein>
<dbReference type="HOGENOM" id="CLU_2833911_0_0_1"/>
<dbReference type="Proteomes" id="UP000000304">
    <property type="component" value="Chromosome 3R"/>
</dbReference>
<dbReference type="Bgee" id="FBgn0191855">
    <property type="expression patterns" value="Expressed in embryo and 1 other cell type or tissue"/>
</dbReference>
<keyword evidence="1" id="KW-0732">Signal</keyword>
<accession>B4QZ55</accession>
<feature type="signal peptide" evidence="1">
    <location>
        <begin position="1"/>
        <end position="23"/>
    </location>
</feature>
<proteinExistence type="predicted"/>
<keyword evidence="3" id="KW-1185">Reference proteome</keyword>
<sequence length="66" mass="7166">MLVKSFRSALVACLITLVPCGSAQENIAKPTSPQGSQDVNGVWQSSLVCQTGKKSLKKWLISLYQK</sequence>
<evidence type="ECO:0000313" key="2">
    <source>
        <dbReference type="EMBL" id="EDX12883.1"/>
    </source>
</evidence>
<dbReference type="STRING" id="7240.B4QZ55"/>
<dbReference type="OrthoDB" id="7250310at2759"/>
<dbReference type="EMBL" id="CM000364">
    <property type="protein sequence ID" value="EDX12883.1"/>
    <property type="molecule type" value="Genomic_DNA"/>
</dbReference>
<evidence type="ECO:0000256" key="1">
    <source>
        <dbReference type="SAM" id="SignalP"/>
    </source>
</evidence>
<reference evidence="2 3" key="1">
    <citation type="journal article" date="2007" name="Nature">
        <title>Evolution of genes and genomes on the Drosophila phylogeny.</title>
        <authorList>
            <consortium name="Drosophila 12 Genomes Consortium"/>
            <person name="Clark A.G."/>
            <person name="Eisen M.B."/>
            <person name="Smith D.R."/>
            <person name="Bergman C.M."/>
            <person name="Oliver B."/>
            <person name="Markow T.A."/>
            <person name="Kaufman T.C."/>
            <person name="Kellis M."/>
            <person name="Gelbart W."/>
            <person name="Iyer V.N."/>
            <person name="Pollard D.A."/>
            <person name="Sackton T.B."/>
            <person name="Larracuente A.M."/>
            <person name="Singh N.D."/>
            <person name="Abad J.P."/>
            <person name="Abt D.N."/>
            <person name="Adryan B."/>
            <person name="Aguade M."/>
            <person name="Akashi H."/>
            <person name="Anderson W.W."/>
            <person name="Aquadro C.F."/>
            <person name="Ardell D.H."/>
            <person name="Arguello R."/>
            <person name="Artieri C.G."/>
            <person name="Barbash D.A."/>
            <person name="Barker D."/>
            <person name="Barsanti P."/>
            <person name="Batterham P."/>
            <person name="Batzoglou S."/>
            <person name="Begun D."/>
            <person name="Bhutkar A."/>
            <person name="Blanco E."/>
            <person name="Bosak S.A."/>
            <person name="Bradley R.K."/>
            <person name="Brand A.D."/>
            <person name="Brent M.R."/>
            <person name="Brooks A.N."/>
            <person name="Brown R.H."/>
            <person name="Butlin R.K."/>
            <person name="Caggese C."/>
            <person name="Calvi B.R."/>
            <person name="Bernardo de Carvalho A."/>
            <person name="Caspi A."/>
            <person name="Castrezana S."/>
            <person name="Celniker S.E."/>
            <person name="Chang J.L."/>
            <person name="Chapple C."/>
            <person name="Chatterji S."/>
            <person name="Chinwalla A."/>
            <person name="Civetta A."/>
            <person name="Clifton S.W."/>
            <person name="Comeron J.M."/>
            <person name="Costello J.C."/>
            <person name="Coyne J.A."/>
            <person name="Daub J."/>
            <person name="David R.G."/>
            <person name="Delcher A.L."/>
            <person name="Delehaunty K."/>
            <person name="Do C.B."/>
            <person name="Ebling H."/>
            <person name="Edwards K."/>
            <person name="Eickbush T."/>
            <person name="Evans J.D."/>
            <person name="Filipski A."/>
            <person name="Findeiss S."/>
            <person name="Freyhult E."/>
            <person name="Fulton L."/>
            <person name="Fulton R."/>
            <person name="Garcia A.C."/>
            <person name="Gardiner A."/>
            <person name="Garfield D.A."/>
            <person name="Garvin B.E."/>
            <person name="Gibson G."/>
            <person name="Gilbert D."/>
            <person name="Gnerre S."/>
            <person name="Godfrey J."/>
            <person name="Good R."/>
            <person name="Gotea V."/>
            <person name="Gravely B."/>
            <person name="Greenberg A.J."/>
            <person name="Griffiths-Jones S."/>
            <person name="Gross S."/>
            <person name="Guigo R."/>
            <person name="Gustafson E.A."/>
            <person name="Haerty W."/>
            <person name="Hahn M.W."/>
            <person name="Halligan D.L."/>
            <person name="Halpern A.L."/>
            <person name="Halter G.M."/>
            <person name="Han M.V."/>
            <person name="Heger A."/>
            <person name="Hillier L."/>
            <person name="Hinrichs A.S."/>
            <person name="Holmes I."/>
            <person name="Hoskins R.A."/>
            <person name="Hubisz M.J."/>
            <person name="Hultmark D."/>
            <person name="Huntley M.A."/>
            <person name="Jaffe D.B."/>
            <person name="Jagadeeshan S."/>
            <person name="Jeck W.R."/>
            <person name="Johnson J."/>
            <person name="Jones C.D."/>
            <person name="Jordan W.C."/>
            <person name="Karpen G.H."/>
            <person name="Kataoka E."/>
            <person name="Keightley P.D."/>
            <person name="Kheradpour P."/>
            <person name="Kirkness E.F."/>
            <person name="Koerich L.B."/>
            <person name="Kristiansen K."/>
            <person name="Kudrna D."/>
            <person name="Kulathinal R.J."/>
            <person name="Kumar S."/>
            <person name="Kwok R."/>
            <person name="Lander E."/>
            <person name="Langley C.H."/>
            <person name="Lapoint R."/>
            <person name="Lazzaro B.P."/>
            <person name="Lee S.J."/>
            <person name="Levesque L."/>
            <person name="Li R."/>
            <person name="Lin C.F."/>
            <person name="Lin M.F."/>
            <person name="Lindblad-Toh K."/>
            <person name="Llopart A."/>
            <person name="Long M."/>
            <person name="Low L."/>
            <person name="Lozovsky E."/>
            <person name="Lu J."/>
            <person name="Luo M."/>
            <person name="Machado C.A."/>
            <person name="Makalowski W."/>
            <person name="Marzo M."/>
            <person name="Matsuda M."/>
            <person name="Matzkin L."/>
            <person name="McAllister B."/>
            <person name="McBride C.S."/>
            <person name="McKernan B."/>
            <person name="McKernan K."/>
            <person name="Mendez-Lago M."/>
            <person name="Minx P."/>
            <person name="Mollenhauer M.U."/>
            <person name="Montooth K."/>
            <person name="Mount S.M."/>
            <person name="Mu X."/>
            <person name="Myers E."/>
            <person name="Negre B."/>
            <person name="Newfeld S."/>
            <person name="Nielsen R."/>
            <person name="Noor M.A."/>
            <person name="O'Grady P."/>
            <person name="Pachter L."/>
            <person name="Papaceit M."/>
            <person name="Parisi M.J."/>
            <person name="Parisi M."/>
            <person name="Parts L."/>
            <person name="Pedersen J.S."/>
            <person name="Pesole G."/>
            <person name="Phillippy A.M."/>
            <person name="Ponting C.P."/>
            <person name="Pop M."/>
            <person name="Porcelli D."/>
            <person name="Powell J.R."/>
            <person name="Prohaska S."/>
            <person name="Pruitt K."/>
            <person name="Puig M."/>
            <person name="Quesneville H."/>
            <person name="Ram K.R."/>
            <person name="Rand D."/>
            <person name="Rasmussen M.D."/>
            <person name="Reed L.K."/>
            <person name="Reenan R."/>
            <person name="Reily A."/>
            <person name="Remington K.A."/>
            <person name="Rieger T.T."/>
            <person name="Ritchie M.G."/>
            <person name="Robin C."/>
            <person name="Rogers Y.H."/>
            <person name="Rohde C."/>
            <person name="Rozas J."/>
            <person name="Rubenfield M.J."/>
            <person name="Ruiz A."/>
            <person name="Russo S."/>
            <person name="Salzberg S.L."/>
            <person name="Sanchez-Gracia A."/>
            <person name="Saranga D.J."/>
            <person name="Sato H."/>
            <person name="Schaeffer S.W."/>
            <person name="Schatz M.C."/>
            <person name="Schlenke T."/>
            <person name="Schwartz R."/>
            <person name="Segarra C."/>
            <person name="Singh R.S."/>
            <person name="Sirot L."/>
            <person name="Sirota M."/>
            <person name="Sisneros N.B."/>
            <person name="Smith C.D."/>
            <person name="Smith T.F."/>
            <person name="Spieth J."/>
            <person name="Stage D.E."/>
            <person name="Stark A."/>
            <person name="Stephan W."/>
            <person name="Strausberg R.L."/>
            <person name="Strempel S."/>
            <person name="Sturgill D."/>
            <person name="Sutton G."/>
            <person name="Sutton G.G."/>
            <person name="Tao W."/>
            <person name="Teichmann S."/>
            <person name="Tobari Y.N."/>
            <person name="Tomimura Y."/>
            <person name="Tsolas J.M."/>
            <person name="Valente V.L."/>
            <person name="Venter E."/>
            <person name="Venter J.C."/>
            <person name="Vicario S."/>
            <person name="Vieira F.G."/>
            <person name="Vilella A.J."/>
            <person name="Villasante A."/>
            <person name="Walenz B."/>
            <person name="Wang J."/>
            <person name="Wasserman M."/>
            <person name="Watts T."/>
            <person name="Wilson D."/>
            <person name="Wilson R.K."/>
            <person name="Wing R.A."/>
            <person name="Wolfner M.F."/>
            <person name="Wong A."/>
            <person name="Wong G.K."/>
            <person name="Wu C.I."/>
            <person name="Wu G."/>
            <person name="Yamamoto D."/>
            <person name="Yang H.P."/>
            <person name="Yang S.P."/>
            <person name="Yorke J.A."/>
            <person name="Yoshida K."/>
            <person name="Zdobnov E."/>
            <person name="Zhang P."/>
            <person name="Zhang Y."/>
            <person name="Zimin A.V."/>
            <person name="Baldwin J."/>
            <person name="Abdouelleil A."/>
            <person name="Abdulkadir J."/>
            <person name="Abebe A."/>
            <person name="Abera B."/>
            <person name="Abreu J."/>
            <person name="Acer S.C."/>
            <person name="Aftuck L."/>
            <person name="Alexander A."/>
            <person name="An P."/>
            <person name="Anderson E."/>
            <person name="Anderson S."/>
            <person name="Arachi H."/>
            <person name="Azer M."/>
            <person name="Bachantsang P."/>
            <person name="Barry A."/>
            <person name="Bayul T."/>
            <person name="Berlin A."/>
            <person name="Bessette D."/>
            <person name="Bloom T."/>
            <person name="Blye J."/>
            <person name="Boguslavskiy L."/>
            <person name="Bonnet C."/>
            <person name="Boukhgalter B."/>
            <person name="Bourzgui I."/>
            <person name="Brown A."/>
            <person name="Cahill P."/>
            <person name="Channer S."/>
            <person name="Cheshatsang Y."/>
            <person name="Chuda L."/>
            <person name="Citroen M."/>
            <person name="Collymore A."/>
            <person name="Cooke P."/>
            <person name="Costello M."/>
            <person name="D'Aco K."/>
            <person name="Daza R."/>
            <person name="De Haan G."/>
            <person name="DeGray S."/>
            <person name="DeMaso C."/>
            <person name="Dhargay N."/>
            <person name="Dooley K."/>
            <person name="Dooley E."/>
            <person name="Doricent M."/>
            <person name="Dorje P."/>
            <person name="Dorjee K."/>
            <person name="Dupes A."/>
            <person name="Elong R."/>
            <person name="Falk J."/>
            <person name="Farina A."/>
            <person name="Faro S."/>
            <person name="Ferguson D."/>
            <person name="Fisher S."/>
            <person name="Foley C.D."/>
            <person name="Franke A."/>
            <person name="Friedrich D."/>
            <person name="Gadbois L."/>
            <person name="Gearin G."/>
            <person name="Gearin C.R."/>
            <person name="Giannoukos G."/>
            <person name="Goode T."/>
            <person name="Graham J."/>
            <person name="Grandbois E."/>
            <person name="Grewal S."/>
            <person name="Gyaltsen K."/>
            <person name="Hafez N."/>
            <person name="Hagos B."/>
            <person name="Hall J."/>
            <person name="Henson C."/>
            <person name="Hollinger A."/>
            <person name="Honan T."/>
            <person name="Huard M.D."/>
            <person name="Hughes L."/>
            <person name="Hurhula B."/>
            <person name="Husby M.E."/>
            <person name="Kamat A."/>
            <person name="Kanga B."/>
            <person name="Kashin S."/>
            <person name="Khazanovich D."/>
            <person name="Kisner P."/>
            <person name="Lance K."/>
            <person name="Lara M."/>
            <person name="Lee W."/>
            <person name="Lennon N."/>
            <person name="Letendre F."/>
            <person name="LeVine R."/>
            <person name="Lipovsky A."/>
            <person name="Liu X."/>
            <person name="Liu J."/>
            <person name="Liu S."/>
            <person name="Lokyitsang T."/>
            <person name="Lokyitsang Y."/>
            <person name="Lubonja R."/>
            <person name="Lui A."/>
            <person name="MacDonald P."/>
            <person name="Magnisalis V."/>
            <person name="Maru K."/>
            <person name="Matthews C."/>
            <person name="McCusker W."/>
            <person name="McDonough S."/>
            <person name="Mehta T."/>
            <person name="Meldrim J."/>
            <person name="Meneus L."/>
            <person name="Mihai O."/>
            <person name="Mihalev A."/>
            <person name="Mihova T."/>
            <person name="Mittelman R."/>
            <person name="Mlenga V."/>
            <person name="Montmayeur A."/>
            <person name="Mulrain L."/>
            <person name="Navidi A."/>
            <person name="Naylor J."/>
            <person name="Negash T."/>
            <person name="Nguyen T."/>
            <person name="Nguyen N."/>
            <person name="Nicol R."/>
            <person name="Norbu C."/>
            <person name="Norbu N."/>
            <person name="Novod N."/>
            <person name="O'Neill B."/>
            <person name="Osman S."/>
            <person name="Markiewicz E."/>
            <person name="Oyono O.L."/>
            <person name="Patti C."/>
            <person name="Phunkhang P."/>
            <person name="Pierre F."/>
            <person name="Priest M."/>
            <person name="Raghuraman S."/>
            <person name="Rege F."/>
            <person name="Reyes R."/>
            <person name="Rise C."/>
            <person name="Rogov P."/>
            <person name="Ross K."/>
            <person name="Ryan E."/>
            <person name="Settipalli S."/>
            <person name="Shea T."/>
            <person name="Sherpa N."/>
            <person name="Shi L."/>
            <person name="Shih D."/>
            <person name="Sparrow T."/>
            <person name="Spaulding J."/>
            <person name="Stalker J."/>
            <person name="Stange-Thomann N."/>
            <person name="Stavropoulos S."/>
            <person name="Stone C."/>
            <person name="Strader C."/>
            <person name="Tesfaye S."/>
            <person name="Thomson T."/>
            <person name="Thoulutsang Y."/>
            <person name="Thoulutsang D."/>
            <person name="Topham K."/>
            <person name="Topping I."/>
            <person name="Tsamla T."/>
            <person name="Vassiliev H."/>
            <person name="Vo A."/>
            <person name="Wangchuk T."/>
            <person name="Wangdi T."/>
            <person name="Weiand M."/>
            <person name="Wilkinson J."/>
            <person name="Wilson A."/>
            <person name="Yadav S."/>
            <person name="Young G."/>
            <person name="Yu Q."/>
            <person name="Zembek L."/>
            <person name="Zhong D."/>
            <person name="Zimmer A."/>
            <person name="Zwirko Z."/>
            <person name="Jaffe D.B."/>
            <person name="Alvarez P."/>
            <person name="Brockman W."/>
            <person name="Butler J."/>
            <person name="Chin C."/>
            <person name="Gnerre S."/>
            <person name="Grabherr M."/>
            <person name="Kleber M."/>
            <person name="Mauceli E."/>
            <person name="MacCallum I."/>
        </authorList>
    </citation>
    <scope>NUCLEOTIDE SEQUENCE [LARGE SCALE GENOMIC DNA]</scope>
    <source>
        <strain evidence="3">white501</strain>
    </source>
</reference>
<name>B4QZ55_DROSI</name>